<dbReference type="OrthoDB" id="8480302at2"/>
<name>A0A238U6U1_9FLAO</name>
<sequence>MREDYTILAVFEYSTEAQLVKSKLDSENIRTMLMDETTIDSDPLISQAIGGVKLLVFNQDLKKASEIYNDIRTYETDNKGNAIHCPNCNSTRILVADVQRKNFFHMLFPFFEPRKLICNDCKTIFK</sequence>
<keyword evidence="2" id="KW-1185">Reference proteome</keyword>
<dbReference type="RefSeq" id="WP_095068966.1">
    <property type="nucleotide sequence ID" value="NZ_LT899436.1"/>
</dbReference>
<reference evidence="1 2" key="1">
    <citation type="submission" date="2017-07" db="EMBL/GenBank/DDBJ databases">
        <authorList>
            <person name="Sun Z.S."/>
            <person name="Albrecht U."/>
            <person name="Echele G."/>
            <person name="Lee C.C."/>
        </authorList>
    </citation>
    <scope>NUCLEOTIDE SEQUENCE [LARGE SCALE GENOMIC DNA]</scope>
    <source>
        <strain evidence="2">type strain: KCTC 22618</strain>
    </source>
</reference>
<dbReference type="KEGG" id="tje:TJEJU_0300"/>
<accession>A0A238U6U1</accession>
<proteinExistence type="predicted"/>
<dbReference type="Proteomes" id="UP000215214">
    <property type="component" value="Chromosome TJEJU"/>
</dbReference>
<protein>
    <recommendedName>
        <fullName evidence="3">DUF2007 domain-containing protein</fullName>
    </recommendedName>
</protein>
<organism evidence="1 2">
    <name type="scientific">Tenacibaculum jejuense</name>
    <dbReference type="NCBI Taxonomy" id="584609"/>
    <lineage>
        <taxon>Bacteria</taxon>
        <taxon>Pseudomonadati</taxon>
        <taxon>Bacteroidota</taxon>
        <taxon>Flavobacteriia</taxon>
        <taxon>Flavobacteriales</taxon>
        <taxon>Flavobacteriaceae</taxon>
        <taxon>Tenacibaculum</taxon>
    </lineage>
</organism>
<evidence type="ECO:0008006" key="3">
    <source>
        <dbReference type="Google" id="ProtNLM"/>
    </source>
</evidence>
<evidence type="ECO:0000313" key="1">
    <source>
        <dbReference type="EMBL" id="SNR14100.1"/>
    </source>
</evidence>
<gene>
    <name evidence="1" type="ORF">TJEJU_0300</name>
</gene>
<dbReference type="EMBL" id="LT899436">
    <property type="protein sequence ID" value="SNR14100.1"/>
    <property type="molecule type" value="Genomic_DNA"/>
</dbReference>
<evidence type="ECO:0000313" key="2">
    <source>
        <dbReference type="Proteomes" id="UP000215214"/>
    </source>
</evidence>
<dbReference type="AlphaFoldDB" id="A0A238U6U1"/>